<protein>
    <submittedName>
        <fullName evidence="1">Uncharacterized protein</fullName>
    </submittedName>
</protein>
<reference evidence="1" key="1">
    <citation type="submission" date="2023-04" db="EMBL/GenBank/DDBJ databases">
        <title>Draft Genome sequencing of Naganishia species isolated from polar environments using Oxford Nanopore Technology.</title>
        <authorList>
            <person name="Leo P."/>
            <person name="Venkateswaran K."/>
        </authorList>
    </citation>
    <scope>NUCLEOTIDE SEQUENCE</scope>
    <source>
        <strain evidence="1">MNA-CCFEE 5262</strain>
    </source>
</reference>
<comment type="caution">
    <text evidence="1">The sequence shown here is derived from an EMBL/GenBank/DDBJ whole genome shotgun (WGS) entry which is preliminary data.</text>
</comment>
<keyword evidence="2" id="KW-1185">Reference proteome</keyword>
<gene>
    <name evidence="1" type="ORF">QFC20_000507</name>
</gene>
<evidence type="ECO:0000313" key="1">
    <source>
        <dbReference type="EMBL" id="KAJ9116575.1"/>
    </source>
</evidence>
<name>A0ACC2WXS3_9TREE</name>
<proteinExistence type="predicted"/>
<sequence>MDKSLDEAITSRGGSDRRPARGGSRGGNSGRSTPTSGRTPYQRPPSRSSDDSWSHDMYGGGNNGPQSRVLQGPRTDAANNTRLVVTNVHYEVTVDDLKIEGVDGKLCDGPPYSSRIILGISLYDRSGRSTGIVNLQYSTPREARDAINSFDGNLAKGQALSIKFDDTPAFVPRPPRREGFASNSSPGGDLLSRISGVGAPANGRDRNANDGNRGGRGGGDVPRGLTRGYRRGGPARGQGVRGGRTTERKEANVDDLDKDLEAYLKAPAKEDVPVKDGDVDMS</sequence>
<evidence type="ECO:0000313" key="2">
    <source>
        <dbReference type="Proteomes" id="UP001230649"/>
    </source>
</evidence>
<dbReference type="EMBL" id="JASBWS010000003">
    <property type="protein sequence ID" value="KAJ9116575.1"/>
    <property type="molecule type" value="Genomic_DNA"/>
</dbReference>
<accession>A0ACC2WXS3</accession>
<dbReference type="Proteomes" id="UP001230649">
    <property type="component" value="Unassembled WGS sequence"/>
</dbReference>
<organism evidence="1 2">
    <name type="scientific">Naganishia adeliensis</name>
    <dbReference type="NCBI Taxonomy" id="92952"/>
    <lineage>
        <taxon>Eukaryota</taxon>
        <taxon>Fungi</taxon>
        <taxon>Dikarya</taxon>
        <taxon>Basidiomycota</taxon>
        <taxon>Agaricomycotina</taxon>
        <taxon>Tremellomycetes</taxon>
        <taxon>Filobasidiales</taxon>
        <taxon>Filobasidiaceae</taxon>
        <taxon>Naganishia</taxon>
    </lineage>
</organism>